<dbReference type="PANTHER" id="PTHR43215">
    <property type="entry name" value="RADIAL SPOKE HEAD 1 HOMOLOG"/>
    <property type="match status" value="1"/>
</dbReference>
<reference evidence="3 4" key="1">
    <citation type="journal article" date="2018" name="BMC Genomics">
        <title>Genomic comparison of Trypanosoma conorhini and Trypanosoma rangeli to Trypanosoma cruzi strains of high and low virulence.</title>
        <authorList>
            <person name="Bradwell K.R."/>
            <person name="Koparde V.N."/>
            <person name="Matveyev A.V."/>
            <person name="Serrano M.G."/>
            <person name="Alves J.M."/>
            <person name="Parikh H."/>
            <person name="Huang B."/>
            <person name="Lee V."/>
            <person name="Espinosa-Alvarez O."/>
            <person name="Ortiz P.A."/>
            <person name="Costa-Martins A.G."/>
            <person name="Teixeira M.M."/>
            <person name="Buck G.A."/>
        </authorList>
    </citation>
    <scope>NUCLEOTIDE SEQUENCE [LARGE SCALE GENOMIC DNA]</scope>
    <source>
        <strain evidence="3 4">025E</strain>
    </source>
</reference>
<comment type="caution">
    <text evidence="3">The sequence shown here is derived from an EMBL/GenBank/DDBJ whole genome shotgun (WGS) entry which is preliminary data.</text>
</comment>
<evidence type="ECO:0000256" key="1">
    <source>
        <dbReference type="ARBA" id="ARBA00022737"/>
    </source>
</evidence>
<dbReference type="GeneID" id="40319656"/>
<dbReference type="EMBL" id="MKKU01000387">
    <property type="protein sequence ID" value="RNF13888.1"/>
    <property type="molecule type" value="Genomic_DNA"/>
</dbReference>
<evidence type="ECO:0000313" key="4">
    <source>
        <dbReference type="Proteomes" id="UP000284403"/>
    </source>
</evidence>
<dbReference type="AlphaFoldDB" id="A0A3R7KUV9"/>
<gene>
    <name evidence="3" type="ORF">Tco025E_06045</name>
</gene>
<accession>A0A3R7KUV9</accession>
<dbReference type="Gene3D" id="2.20.110.10">
    <property type="entry name" value="Histone H3 K4-specific methyltransferase SET7/9 N-terminal domain"/>
    <property type="match status" value="3"/>
</dbReference>
<feature type="compositionally biased region" description="Low complexity" evidence="2">
    <location>
        <begin position="1"/>
        <end position="22"/>
    </location>
</feature>
<dbReference type="Pfam" id="PF02493">
    <property type="entry name" value="MORN"/>
    <property type="match status" value="7"/>
</dbReference>
<dbReference type="PANTHER" id="PTHR43215:SF14">
    <property type="entry name" value="RADIAL SPOKE HEAD 1 HOMOLOG"/>
    <property type="match status" value="1"/>
</dbReference>
<keyword evidence="4" id="KW-1185">Reference proteome</keyword>
<keyword evidence="1" id="KW-0677">Repeat</keyword>
<dbReference type="SMART" id="SM00698">
    <property type="entry name" value="MORN"/>
    <property type="match status" value="8"/>
</dbReference>
<dbReference type="OrthoDB" id="270720at2759"/>
<dbReference type="SUPFAM" id="SSF82185">
    <property type="entry name" value="Histone H3 K4-specific methyltransferase SET7/9 N-terminal domain"/>
    <property type="match status" value="2"/>
</dbReference>
<evidence type="ECO:0000313" key="3">
    <source>
        <dbReference type="EMBL" id="RNF13888.1"/>
    </source>
</evidence>
<protein>
    <submittedName>
        <fullName evidence="3">Uncharacterized protein</fullName>
    </submittedName>
</protein>
<dbReference type="InterPro" id="IPR003409">
    <property type="entry name" value="MORN"/>
</dbReference>
<dbReference type="FunFam" id="2.20.110.10:FF:000022">
    <property type="entry name" value="MORN repeat, putative"/>
    <property type="match status" value="1"/>
</dbReference>
<dbReference type="Proteomes" id="UP000284403">
    <property type="component" value="Unassembled WGS sequence"/>
</dbReference>
<sequence length="334" mass="37764">MASEAPAAPAALPREQQEQQEPTTTHTYKSGAVYEGTFAGTKRHGRGHWHHPQGETYEGEYVDNRQEGLGIYRFDGPCKCYIGHWRAGEMDGAGVYYFTPDRGTYYVGGYARDKKHGRGLYCYENGVVTAQVWEQGVLRREEEATPLQRVNGELQVEELIAAVRRVAPRELGAPPPPSEVRTFQFPSGATYTGQYHGTKKHGVGYWVHPEGDSYDGEFEQNRHSGWGVYVIGKSGKKYVGHWRDGKMHGVGVYYFNAAETEYFVGTYKEDVKHGCGLYHFAERGNNKLQLWENGSLRKETEADEAVVQEYGAAKQKIIEVVRRFVTHYKPRLAP</sequence>
<evidence type="ECO:0000256" key="2">
    <source>
        <dbReference type="SAM" id="MobiDB-lite"/>
    </source>
</evidence>
<proteinExistence type="predicted"/>
<feature type="region of interest" description="Disordered" evidence="2">
    <location>
        <begin position="1"/>
        <end position="31"/>
    </location>
</feature>
<dbReference type="RefSeq" id="XP_029226966.1">
    <property type="nucleotide sequence ID" value="XM_029372934.1"/>
</dbReference>
<dbReference type="GO" id="GO:0005829">
    <property type="term" value="C:cytosol"/>
    <property type="evidence" value="ECO:0007669"/>
    <property type="project" value="TreeGrafter"/>
</dbReference>
<name>A0A3R7KUV9_9TRYP</name>
<organism evidence="3 4">
    <name type="scientific">Trypanosoma conorhini</name>
    <dbReference type="NCBI Taxonomy" id="83891"/>
    <lineage>
        <taxon>Eukaryota</taxon>
        <taxon>Discoba</taxon>
        <taxon>Euglenozoa</taxon>
        <taxon>Kinetoplastea</taxon>
        <taxon>Metakinetoplastina</taxon>
        <taxon>Trypanosomatida</taxon>
        <taxon>Trypanosomatidae</taxon>
        <taxon>Trypanosoma</taxon>
    </lineage>
</organism>